<evidence type="ECO:0000313" key="2">
    <source>
        <dbReference type="EMBL" id="KAF2836741.1"/>
    </source>
</evidence>
<gene>
    <name evidence="2" type="ORF">M501DRAFT_1018623</name>
</gene>
<dbReference type="EMBL" id="MU006102">
    <property type="protein sequence ID" value="KAF2836741.1"/>
    <property type="molecule type" value="Genomic_DNA"/>
</dbReference>
<evidence type="ECO:0000256" key="1">
    <source>
        <dbReference type="SAM" id="SignalP"/>
    </source>
</evidence>
<proteinExistence type="predicted"/>
<evidence type="ECO:0000313" key="3">
    <source>
        <dbReference type="Proteomes" id="UP000799429"/>
    </source>
</evidence>
<feature type="chain" id="PRO_5040445419" evidence="1">
    <location>
        <begin position="17"/>
        <end position="260"/>
    </location>
</feature>
<keyword evidence="3" id="KW-1185">Reference proteome</keyword>
<keyword evidence="1" id="KW-0732">Signal</keyword>
<feature type="signal peptide" evidence="1">
    <location>
        <begin position="1"/>
        <end position="16"/>
    </location>
</feature>
<dbReference type="Proteomes" id="UP000799429">
    <property type="component" value="Unassembled WGS sequence"/>
</dbReference>
<dbReference type="OrthoDB" id="4704201at2759"/>
<sequence length="260" mass="28366">MLTSTLFALLAGTALAVPTTSAVKSPIHPEQLAMCEAAENCETYETPDGLLIRFKAGMEPGSEDYNRRFPNGTEHGAIVKRDTQTHVTFGRTSINYGTTNPCDALHHCLYDYCHEGSCDPNICQTDTQDIVRQGTSSGPRHRTISISANGQYNGWEERDHYVDAVVAAASQGQKWTQHDWCIHTRDGDDCGTQWWGEQTNFVSVNKWYNGNFRGFIQAQVSMDGGDDNWCGRLGGALGSIAGVVNPIAGGFFGFVSALCS</sequence>
<accession>A0A9P4VKU5</accession>
<name>A0A9P4VKU5_9PEZI</name>
<reference evidence="2" key="1">
    <citation type="journal article" date="2020" name="Stud. Mycol.">
        <title>101 Dothideomycetes genomes: a test case for predicting lifestyles and emergence of pathogens.</title>
        <authorList>
            <person name="Haridas S."/>
            <person name="Albert R."/>
            <person name="Binder M."/>
            <person name="Bloem J."/>
            <person name="Labutti K."/>
            <person name="Salamov A."/>
            <person name="Andreopoulos B."/>
            <person name="Baker S."/>
            <person name="Barry K."/>
            <person name="Bills G."/>
            <person name="Bluhm B."/>
            <person name="Cannon C."/>
            <person name="Castanera R."/>
            <person name="Culley D."/>
            <person name="Daum C."/>
            <person name="Ezra D."/>
            <person name="Gonzalez J."/>
            <person name="Henrissat B."/>
            <person name="Kuo A."/>
            <person name="Liang C."/>
            <person name="Lipzen A."/>
            <person name="Lutzoni F."/>
            <person name="Magnuson J."/>
            <person name="Mondo S."/>
            <person name="Nolan M."/>
            <person name="Ohm R."/>
            <person name="Pangilinan J."/>
            <person name="Park H.-J."/>
            <person name="Ramirez L."/>
            <person name="Alfaro M."/>
            <person name="Sun H."/>
            <person name="Tritt A."/>
            <person name="Yoshinaga Y."/>
            <person name="Zwiers L.-H."/>
            <person name="Turgeon B."/>
            <person name="Goodwin S."/>
            <person name="Spatafora J."/>
            <person name="Crous P."/>
            <person name="Grigoriev I."/>
        </authorList>
    </citation>
    <scope>NUCLEOTIDE SEQUENCE</scope>
    <source>
        <strain evidence="2">CBS 101060</strain>
    </source>
</reference>
<organism evidence="2 3">
    <name type="scientific">Patellaria atrata CBS 101060</name>
    <dbReference type="NCBI Taxonomy" id="1346257"/>
    <lineage>
        <taxon>Eukaryota</taxon>
        <taxon>Fungi</taxon>
        <taxon>Dikarya</taxon>
        <taxon>Ascomycota</taxon>
        <taxon>Pezizomycotina</taxon>
        <taxon>Dothideomycetes</taxon>
        <taxon>Dothideomycetes incertae sedis</taxon>
        <taxon>Patellariales</taxon>
        <taxon>Patellariaceae</taxon>
        <taxon>Patellaria</taxon>
    </lineage>
</organism>
<comment type="caution">
    <text evidence="2">The sequence shown here is derived from an EMBL/GenBank/DDBJ whole genome shotgun (WGS) entry which is preliminary data.</text>
</comment>
<dbReference type="AlphaFoldDB" id="A0A9P4VKU5"/>
<protein>
    <submittedName>
        <fullName evidence="2">Uncharacterized protein</fullName>
    </submittedName>
</protein>